<feature type="compositionally biased region" description="Basic and acidic residues" evidence="1">
    <location>
        <begin position="32"/>
        <end position="43"/>
    </location>
</feature>
<proteinExistence type="predicted"/>
<organism evidence="2 3">
    <name type="scientific">Tianweitania sediminis</name>
    <dbReference type="NCBI Taxonomy" id="1502156"/>
    <lineage>
        <taxon>Bacteria</taxon>
        <taxon>Pseudomonadati</taxon>
        <taxon>Pseudomonadota</taxon>
        <taxon>Alphaproteobacteria</taxon>
        <taxon>Hyphomicrobiales</taxon>
        <taxon>Phyllobacteriaceae</taxon>
        <taxon>Tianweitania</taxon>
    </lineage>
</organism>
<dbReference type="AlphaFoldDB" id="A0A8J7QVW6"/>
<sequence>MANLQVQNTFEPYYAGRNGNDAARWIIRKKDESAAAGREKGAEPEQPAAPDSKSN</sequence>
<accession>A0A8J7QVW6</accession>
<evidence type="ECO:0000256" key="1">
    <source>
        <dbReference type="SAM" id="MobiDB-lite"/>
    </source>
</evidence>
<name>A0A8J7QVW6_9HYPH</name>
<feature type="region of interest" description="Disordered" evidence="1">
    <location>
        <begin position="32"/>
        <end position="55"/>
    </location>
</feature>
<reference evidence="2" key="1">
    <citation type="submission" date="2021-03" db="EMBL/GenBank/DDBJ databases">
        <title>Genome sequencing and assembly of Tianweitania sediminis.</title>
        <authorList>
            <person name="Chhetri G."/>
        </authorList>
    </citation>
    <scope>NUCLEOTIDE SEQUENCE</scope>
    <source>
        <strain evidence="2">Z8</strain>
    </source>
</reference>
<evidence type="ECO:0000313" key="3">
    <source>
        <dbReference type="Proteomes" id="UP000666240"/>
    </source>
</evidence>
<evidence type="ECO:0000313" key="2">
    <source>
        <dbReference type="EMBL" id="MBP0437438.1"/>
    </source>
</evidence>
<dbReference type="Proteomes" id="UP000666240">
    <property type="component" value="Unassembled WGS sequence"/>
</dbReference>
<gene>
    <name evidence="2" type="ORF">J5Y06_02075</name>
</gene>
<dbReference type="EMBL" id="JAGIYY010000001">
    <property type="protein sequence ID" value="MBP0437438.1"/>
    <property type="molecule type" value="Genomic_DNA"/>
</dbReference>
<dbReference type="RefSeq" id="WP_209333446.1">
    <property type="nucleotide sequence ID" value="NZ_JAGIYY010000001.1"/>
</dbReference>
<keyword evidence="3" id="KW-1185">Reference proteome</keyword>
<comment type="caution">
    <text evidence="2">The sequence shown here is derived from an EMBL/GenBank/DDBJ whole genome shotgun (WGS) entry which is preliminary data.</text>
</comment>
<protein>
    <submittedName>
        <fullName evidence="2">Uncharacterized protein</fullName>
    </submittedName>
</protein>